<feature type="domain" description="RING-type" evidence="6">
    <location>
        <begin position="1001"/>
        <end position="1071"/>
    </location>
</feature>
<dbReference type="InterPro" id="IPR001841">
    <property type="entry name" value="Znf_RING"/>
</dbReference>
<organism evidence="7 8">
    <name type="scientific">[Candida] railenensis</name>
    <dbReference type="NCBI Taxonomy" id="45579"/>
    <lineage>
        <taxon>Eukaryota</taxon>
        <taxon>Fungi</taxon>
        <taxon>Dikarya</taxon>
        <taxon>Ascomycota</taxon>
        <taxon>Saccharomycotina</taxon>
        <taxon>Pichiomycetes</taxon>
        <taxon>Debaryomycetaceae</taxon>
        <taxon>Kurtzmaniella</taxon>
    </lineage>
</organism>
<dbReference type="GO" id="GO:0006904">
    <property type="term" value="P:vesicle docking involved in exocytosis"/>
    <property type="evidence" value="ECO:0007669"/>
    <property type="project" value="TreeGrafter"/>
</dbReference>
<dbReference type="GO" id="GO:0008270">
    <property type="term" value="F:zinc ion binding"/>
    <property type="evidence" value="ECO:0007669"/>
    <property type="project" value="UniProtKB-KW"/>
</dbReference>
<dbReference type="GO" id="GO:0007032">
    <property type="term" value="P:endosome organization"/>
    <property type="evidence" value="ECO:0007669"/>
    <property type="project" value="TreeGrafter"/>
</dbReference>
<proteinExistence type="predicted"/>
<dbReference type="Gene3D" id="3.30.40.10">
    <property type="entry name" value="Zinc/RING finger domain, C3HC4 (zinc finger)"/>
    <property type="match status" value="1"/>
</dbReference>
<protein>
    <submittedName>
        <fullName evidence="7">Vacuolar membrane protein Pep3p</fullName>
    </submittedName>
</protein>
<accession>A0A9P0VZ58</accession>
<dbReference type="InterPro" id="IPR058919">
    <property type="entry name" value="Pep3/Vps18_RING_C"/>
</dbReference>
<dbReference type="EMBL" id="CAKXYY010000012">
    <property type="protein sequence ID" value="CAH2353683.1"/>
    <property type="molecule type" value="Genomic_DNA"/>
</dbReference>
<keyword evidence="4" id="KW-0472">Membrane</keyword>
<comment type="subcellular location">
    <subcellularLocation>
        <location evidence="5">Endomembrane system</location>
        <topology evidence="5">Peripheral membrane protein</topology>
        <orientation evidence="5">Cytoplasmic side</orientation>
    </subcellularLocation>
</comment>
<evidence type="ECO:0000256" key="1">
    <source>
        <dbReference type="ARBA" id="ARBA00022723"/>
    </source>
</evidence>
<dbReference type="AlphaFoldDB" id="A0A9P0VZ58"/>
<name>A0A9P0VZ58_9ASCO</name>
<dbReference type="SMART" id="SM00184">
    <property type="entry name" value="RING"/>
    <property type="match status" value="1"/>
</dbReference>
<evidence type="ECO:0000256" key="2">
    <source>
        <dbReference type="ARBA" id="ARBA00022771"/>
    </source>
</evidence>
<comment type="caution">
    <text evidence="7">The sequence shown here is derived from an EMBL/GenBank/DDBJ whole genome shotgun (WGS) entry which is preliminary data.</text>
</comment>
<evidence type="ECO:0000313" key="8">
    <source>
        <dbReference type="Proteomes" id="UP000837801"/>
    </source>
</evidence>
<keyword evidence="3" id="KW-0862">Zinc</keyword>
<evidence type="ECO:0000313" key="7">
    <source>
        <dbReference type="EMBL" id="CAH2353683.1"/>
    </source>
</evidence>
<keyword evidence="1" id="KW-0479">Metal-binding</keyword>
<dbReference type="GO" id="GO:0007033">
    <property type="term" value="P:vacuole organization"/>
    <property type="evidence" value="ECO:0007669"/>
    <property type="project" value="TreeGrafter"/>
</dbReference>
<keyword evidence="2" id="KW-0863">Zinc-finger</keyword>
<dbReference type="InterPro" id="IPR011044">
    <property type="entry name" value="Quino_amine_DH_bsu"/>
</dbReference>
<evidence type="ECO:0000259" key="6">
    <source>
        <dbReference type="SMART" id="SM00184"/>
    </source>
</evidence>
<dbReference type="OrthoDB" id="1845386at2759"/>
<dbReference type="Pfam" id="PF05131">
    <property type="entry name" value="Pep3_Vps18"/>
    <property type="match status" value="1"/>
</dbReference>
<dbReference type="InterPro" id="IPR007810">
    <property type="entry name" value="Pep3/Vps18_beta-prop"/>
</dbReference>
<evidence type="ECO:0000256" key="3">
    <source>
        <dbReference type="ARBA" id="ARBA00022833"/>
    </source>
</evidence>
<dbReference type="SUPFAM" id="SSF57850">
    <property type="entry name" value="RING/U-box"/>
    <property type="match status" value="1"/>
</dbReference>
<evidence type="ECO:0000256" key="4">
    <source>
        <dbReference type="ARBA" id="ARBA00023136"/>
    </source>
</evidence>
<reference evidence="7" key="1">
    <citation type="submission" date="2022-03" db="EMBL/GenBank/DDBJ databases">
        <authorList>
            <person name="Legras J.-L."/>
            <person name="Devillers H."/>
            <person name="Grondin C."/>
        </authorList>
    </citation>
    <scope>NUCLEOTIDE SEQUENCE</scope>
    <source>
        <strain evidence="7">CLIB 1423</strain>
    </source>
</reference>
<dbReference type="GO" id="GO:0005768">
    <property type="term" value="C:endosome"/>
    <property type="evidence" value="ECO:0007669"/>
    <property type="project" value="TreeGrafter"/>
</dbReference>
<dbReference type="GO" id="GO:0048284">
    <property type="term" value="P:organelle fusion"/>
    <property type="evidence" value="ECO:0007669"/>
    <property type="project" value="TreeGrafter"/>
</dbReference>
<gene>
    <name evidence="7" type="ORF">CLIB1423_12S00628</name>
</gene>
<dbReference type="SUPFAM" id="SSF50969">
    <property type="entry name" value="YVTN repeat-like/Quinoprotein amine dehydrogenase"/>
    <property type="match status" value="1"/>
</dbReference>
<sequence>MAVVTLDESINKDPTFDVEQVQLQFDLNKSLQQLLVQNNVMYLVLTQSIYKIDLSNPSIVKHVEVPKADGGGSVRIVSAWLHWNGHHFIIQTNHNQYFYLHDTYKQFKILPRLKGLHVKYIAFKKKQSEEEESDYENTRDFIIGTKEGALYVCSLKSHDIRYHESKRDDKYLKSIYSESAGTLSGLVYLDNNSVIASIDGQLLQWSSGNNSYNDIVKGFRQPPTHITTKSSSMSSPASHTLVSDGTTYIYIGSGEETRIVSNDPEMVREELNMEVNGKKLTPSHSVILTNHHIISLLGKHHESLAAFIKLSNKPGKLIETETSISGSNRILGITADYTSSTFWLYSINNIYEIIINNETSSVWYNYYQMGKYDEALKCLREQQRDDLSSNGDTTSIEIKTDLVLIEQGYSFLQQGGFGIDFDGGKINKELFDLQKKGIKILAKSSEPFEKICLMLTNATQNSEDNTQDSTISQGHRILSERLLVEYLLVKFQVAKREKIKIRIVVLSSWIVELMLRLIYSNKGGEIKIPDEADDASLNSMFESFLSENYKILDPKTIYQIIAGFNYPSKLIYFAELIQDYEFILNYYIEREDWSNSLRILIKIYTLNNDDMMNVIYKNSTVLLVNSPKETIATWLKFPSMNYERVLPSILTYSKSIQERTLINENESIRFLQKIIYDKGVKSEVINNYYLSLLISYPDKEKNNSSKLIIKLLNKVHEISSTATRSGAALYDPNFILRQCLSYDHFHPAVLILMNDMQLFEQALKLALDHGLTELGQVVLKKYDDYLFNREPENDNISGRVDIIYDLEEDMRYVGKIKLEEETFSSRKKLWIMFSRYLIEGICKGDDFEFLNEIEISETIGEKEEPNGSSSTKENKENITKSLISEMTGESDSNALKDLPSPLVIRRLLKYLLSNSYTPQTNSNILSLKDILPLFPSTIIINNFKTEIIQSLNQYNSKISQLSHEMQESLQISAKLKKQIKESATLTERARIYTIVEPGEPCGICRDLLISKSFVCFPNCNHGFHKDCLVKYYLKSKGEYKFKKTFQNFKRIPSSQNKLELDEILLKECVLCNESNINTIDDNIIDLEGEKSEADSWAL</sequence>
<dbReference type="Proteomes" id="UP000837801">
    <property type="component" value="Unassembled WGS sequence"/>
</dbReference>
<dbReference type="PANTHER" id="PTHR23323">
    <property type="entry name" value="VACUOLAR PROTEIN SORTING-ASSOCIATED PROTEIN"/>
    <property type="match status" value="1"/>
</dbReference>
<dbReference type="InterPro" id="IPR013083">
    <property type="entry name" value="Znf_RING/FYVE/PHD"/>
</dbReference>
<dbReference type="Pfam" id="PF26148">
    <property type="entry name" value="VPS18_RING_C"/>
    <property type="match status" value="1"/>
</dbReference>
<dbReference type="PANTHER" id="PTHR23323:SF26">
    <property type="entry name" value="VACUOLAR PROTEIN SORTING-ASSOCIATED PROTEIN 18 HOMOLOG"/>
    <property type="match status" value="1"/>
</dbReference>
<keyword evidence="8" id="KW-1185">Reference proteome</keyword>
<dbReference type="GO" id="GO:0030674">
    <property type="term" value="F:protein-macromolecule adaptor activity"/>
    <property type="evidence" value="ECO:0007669"/>
    <property type="project" value="TreeGrafter"/>
</dbReference>
<dbReference type="GO" id="GO:0030897">
    <property type="term" value="C:HOPS complex"/>
    <property type="evidence" value="ECO:0007669"/>
    <property type="project" value="TreeGrafter"/>
</dbReference>
<evidence type="ECO:0000256" key="5">
    <source>
        <dbReference type="ARBA" id="ARBA00029433"/>
    </source>
</evidence>